<dbReference type="InterPro" id="IPR036864">
    <property type="entry name" value="Zn2-C6_fun-type_DNA-bd_sf"/>
</dbReference>
<evidence type="ECO:0000256" key="10">
    <source>
        <dbReference type="ARBA" id="ARBA00023242"/>
    </source>
</evidence>
<keyword evidence="9" id="KW-0804">Transcription</keyword>
<keyword evidence="15" id="KW-1185">Reference proteome</keyword>
<feature type="compositionally biased region" description="Low complexity" evidence="11">
    <location>
        <begin position="725"/>
        <end position="745"/>
    </location>
</feature>
<dbReference type="Proteomes" id="UP001583186">
    <property type="component" value="Unassembled WGS sequence"/>
</dbReference>
<comment type="caution">
    <text evidence="14">The sequence shown here is derived from an EMBL/GenBank/DDBJ whole genome shotgun (WGS) entry which is preliminary data.</text>
</comment>
<dbReference type="InterPro" id="IPR056751">
    <property type="entry name" value="PAS_13"/>
</dbReference>
<evidence type="ECO:0000256" key="4">
    <source>
        <dbReference type="ARBA" id="ARBA00022723"/>
    </source>
</evidence>
<keyword evidence="6" id="KW-0805">Transcription regulation</keyword>
<feature type="compositionally biased region" description="Low complexity" evidence="11">
    <location>
        <begin position="411"/>
        <end position="452"/>
    </location>
</feature>
<feature type="compositionally biased region" description="Low complexity" evidence="11">
    <location>
        <begin position="625"/>
        <end position="642"/>
    </location>
</feature>
<evidence type="ECO:0000313" key="14">
    <source>
        <dbReference type="EMBL" id="KAL1890532.1"/>
    </source>
</evidence>
<evidence type="ECO:0000256" key="5">
    <source>
        <dbReference type="ARBA" id="ARBA00022833"/>
    </source>
</evidence>
<dbReference type="Gene3D" id="4.10.240.10">
    <property type="entry name" value="Zn(2)-C6 fungal-type DNA-binding domain"/>
    <property type="match status" value="1"/>
</dbReference>
<dbReference type="PROSITE" id="PS50048">
    <property type="entry name" value="ZN2_CY6_FUNGAL_2"/>
    <property type="match status" value="1"/>
</dbReference>
<feature type="compositionally biased region" description="Basic and acidic residues" evidence="11">
    <location>
        <begin position="76"/>
        <end position="88"/>
    </location>
</feature>
<comment type="subcellular location">
    <subcellularLocation>
        <location evidence="1">Nucleus</location>
    </subcellularLocation>
</comment>
<keyword evidence="8" id="KW-0010">Activator</keyword>
<dbReference type="InterPro" id="IPR000014">
    <property type="entry name" value="PAS"/>
</dbReference>
<dbReference type="CDD" id="cd00067">
    <property type="entry name" value="GAL4"/>
    <property type="match status" value="1"/>
</dbReference>
<dbReference type="PANTHER" id="PTHR47659">
    <property type="entry name" value="ZN(II)2CYS6 TRANSCRIPTION FACTOR (EUROFUNG)-RELATED"/>
    <property type="match status" value="1"/>
</dbReference>
<keyword evidence="7" id="KW-0238">DNA-binding</keyword>
<dbReference type="SUPFAM" id="SSF57701">
    <property type="entry name" value="Zn2/Cys6 DNA-binding domain"/>
    <property type="match status" value="1"/>
</dbReference>
<feature type="region of interest" description="Disordered" evidence="11">
    <location>
        <begin position="619"/>
        <end position="646"/>
    </location>
</feature>
<comment type="similarity">
    <text evidence="2">Belongs to the ERT1/acuK family.</text>
</comment>
<feature type="compositionally biased region" description="Basic and acidic residues" evidence="11">
    <location>
        <begin position="52"/>
        <end position="63"/>
    </location>
</feature>
<evidence type="ECO:0000256" key="11">
    <source>
        <dbReference type="SAM" id="MobiDB-lite"/>
    </source>
</evidence>
<evidence type="ECO:0000256" key="1">
    <source>
        <dbReference type="ARBA" id="ARBA00004123"/>
    </source>
</evidence>
<feature type="domain" description="Zn(2)-C6 fungal-type" evidence="12">
    <location>
        <begin position="97"/>
        <end position="126"/>
    </location>
</feature>
<evidence type="ECO:0000256" key="7">
    <source>
        <dbReference type="ARBA" id="ARBA00023125"/>
    </source>
</evidence>
<reference evidence="14 15" key="1">
    <citation type="journal article" date="2024" name="IMA Fungus">
        <title>IMA Genome - F19 : A genome assembly and annotation guide to empower mycologists, including annotated draft genome sequences of Ceratocystis pirilliformis, Diaporthe australafricana, Fusarium ophioides, Paecilomyces lecythidis, and Sporothrix stenoceras.</title>
        <authorList>
            <person name="Aylward J."/>
            <person name="Wilson A.M."/>
            <person name="Visagie C.M."/>
            <person name="Spraker J."/>
            <person name="Barnes I."/>
            <person name="Buitendag C."/>
            <person name="Ceriani C."/>
            <person name="Del Mar Angel L."/>
            <person name="du Plessis D."/>
            <person name="Fuchs T."/>
            <person name="Gasser K."/>
            <person name="Kramer D."/>
            <person name="Li W."/>
            <person name="Munsamy K."/>
            <person name="Piso A."/>
            <person name="Price J.L."/>
            <person name="Sonnekus B."/>
            <person name="Thomas C."/>
            <person name="van der Nest A."/>
            <person name="van Dijk A."/>
            <person name="van Heerden A."/>
            <person name="van Vuuren N."/>
            <person name="Yilmaz N."/>
            <person name="Duong T.A."/>
            <person name="van der Merwe N.A."/>
            <person name="Wingfield M.J."/>
            <person name="Wingfield B.D."/>
        </authorList>
    </citation>
    <scope>NUCLEOTIDE SEQUENCE [LARGE SCALE GENOMIC DNA]</scope>
    <source>
        <strain evidence="14 15">CMW 5346</strain>
    </source>
</reference>
<feature type="compositionally biased region" description="Acidic residues" evidence="11">
    <location>
        <begin position="1"/>
        <end position="19"/>
    </location>
</feature>
<keyword evidence="3" id="KW-0312">Gluconeogenesis</keyword>
<dbReference type="SMART" id="SM00066">
    <property type="entry name" value="GAL4"/>
    <property type="match status" value="1"/>
</dbReference>
<feature type="compositionally biased region" description="Basic and acidic residues" evidence="11">
    <location>
        <begin position="26"/>
        <end position="40"/>
    </location>
</feature>
<name>A0ABR3YRH7_9PEZI</name>
<evidence type="ECO:0000256" key="8">
    <source>
        <dbReference type="ARBA" id="ARBA00023159"/>
    </source>
</evidence>
<protein>
    <submittedName>
        <fullName evidence="14">Transcriptional regulator of nonfermentable carbon utilization</fullName>
    </submittedName>
</protein>
<gene>
    <name evidence="14" type="primary">ERT1</name>
    <name evidence="14" type="ORF">Sste5346_008202</name>
</gene>
<organism evidence="14 15">
    <name type="scientific">Sporothrix stenoceras</name>
    <dbReference type="NCBI Taxonomy" id="5173"/>
    <lineage>
        <taxon>Eukaryota</taxon>
        <taxon>Fungi</taxon>
        <taxon>Dikarya</taxon>
        <taxon>Ascomycota</taxon>
        <taxon>Pezizomycotina</taxon>
        <taxon>Sordariomycetes</taxon>
        <taxon>Sordariomycetidae</taxon>
        <taxon>Ophiostomatales</taxon>
        <taxon>Ophiostomataceae</taxon>
        <taxon>Sporothrix</taxon>
    </lineage>
</organism>
<feature type="region of interest" description="Disordered" evidence="11">
    <location>
        <begin position="1"/>
        <end position="92"/>
    </location>
</feature>
<keyword evidence="4" id="KW-0479">Metal-binding</keyword>
<feature type="region of interest" description="Disordered" evidence="11">
    <location>
        <begin position="410"/>
        <end position="469"/>
    </location>
</feature>
<feature type="region of interest" description="Disordered" evidence="11">
    <location>
        <begin position="148"/>
        <end position="181"/>
    </location>
</feature>
<evidence type="ECO:0000313" key="15">
    <source>
        <dbReference type="Proteomes" id="UP001583186"/>
    </source>
</evidence>
<keyword evidence="10" id="KW-0539">Nucleus</keyword>
<proteinExistence type="inferred from homology"/>
<dbReference type="InterPro" id="IPR001138">
    <property type="entry name" value="Zn2Cys6_DnaBD"/>
</dbReference>
<evidence type="ECO:0000259" key="12">
    <source>
        <dbReference type="PROSITE" id="PS50048"/>
    </source>
</evidence>
<dbReference type="EMBL" id="JAWCUI010000061">
    <property type="protein sequence ID" value="KAL1890532.1"/>
    <property type="molecule type" value="Genomic_DNA"/>
</dbReference>
<evidence type="ECO:0000256" key="3">
    <source>
        <dbReference type="ARBA" id="ARBA00022432"/>
    </source>
</evidence>
<dbReference type="Pfam" id="PF24990">
    <property type="entry name" value="PAS_13"/>
    <property type="match status" value="1"/>
</dbReference>
<sequence>MESNEGEVSDGVSDNEYDEVNLQLLREVDNNDNDNEKKYNNDNNNDEDEDMDRSNNNDNDAKTVKTTASVDGSAAEPKKKYDPKDPLRPRRKKARRACFACQRAHLTCGDERPCQRCIKRGLADGCQDGVRKKAKYLHDAPAEALRPVLGPNFNAGATTNTQSRAANGHRHPSSAGSDVSASNVPTFFTQSSASSYPVFSTSQTPAGTLPENLTFPNPQSPVSPSFATTASEANNPLNRLSLSSASAAMANFSPALFDPSNPALFNFNLEGINFGSQYAAMEFGMLGHMSSGAADDPHDPSSLSQQGGRAGSGVGSFSSAADVFGNGGVNQTLYDGGPASSSAGGLMNDFMNLDNSSNNGFYTQGNLQHGLPHAYAIAAAPASLQSPSTDNNSPQATNYGFDGSPTTAVYGLSNLNNNNGGNGSASNNNGQGRPSISQPTQPTPQQSLQQQQKAKGAVTNKALPQSILGKRHRDPSSIYELVKEPYMYVNGFHRLIALLQRRFAAGKILRIAKALSSIRPSFISCTRTLNRQDLVFMEKCFQRTLFEYEEFMNQVSSPTIVLRRTGEVAAVNKEFTALTGWTKDVLLGKEPNLNVNTGAPGAASGSLGGTASAGGAGGLGGLGNEDGNNSGNGSANNTGRAGLTTPRLRTLNAEIVKASEGKPQPLFLAELMDDDNVIEFYEDFAHLAFGDSRGSVNRKCRLLKYRTRDMLVSSASGSVVDEPQAAGGPTSAATTTGTTTTSSGTLRPANSILSSRVARIDGEHGIAKIERDGKLECSYCWHIRRDTFDIPMMIVMNFLPCYYPNQEPHQLAV</sequence>
<keyword evidence="5" id="KW-0862">Zinc</keyword>
<accession>A0ABR3YRH7</accession>
<evidence type="ECO:0000256" key="9">
    <source>
        <dbReference type="ARBA" id="ARBA00023163"/>
    </source>
</evidence>
<feature type="compositionally biased region" description="Polar residues" evidence="11">
    <location>
        <begin position="155"/>
        <end position="165"/>
    </location>
</feature>
<dbReference type="PROSITE" id="PS50112">
    <property type="entry name" value="PAS"/>
    <property type="match status" value="1"/>
</dbReference>
<evidence type="ECO:0000259" key="13">
    <source>
        <dbReference type="PROSITE" id="PS50112"/>
    </source>
</evidence>
<evidence type="ECO:0000256" key="2">
    <source>
        <dbReference type="ARBA" id="ARBA00010855"/>
    </source>
</evidence>
<dbReference type="InterPro" id="IPR050335">
    <property type="entry name" value="ERT1_acuK_gluconeogen_tf"/>
</dbReference>
<feature type="region of interest" description="Disordered" evidence="11">
    <location>
        <begin position="716"/>
        <end position="748"/>
    </location>
</feature>
<feature type="region of interest" description="Disordered" evidence="11">
    <location>
        <begin position="291"/>
        <end position="315"/>
    </location>
</feature>
<dbReference type="PANTHER" id="PTHR47659:SF1">
    <property type="entry name" value="TRANSCRIPTION ACTIVATOR OF GLUCONEOGENESIS ERT1"/>
    <property type="match status" value="1"/>
</dbReference>
<evidence type="ECO:0000256" key="6">
    <source>
        <dbReference type="ARBA" id="ARBA00023015"/>
    </source>
</evidence>
<feature type="domain" description="PAS" evidence="13">
    <location>
        <begin position="544"/>
        <end position="589"/>
    </location>
</feature>